<reference evidence="2 3" key="1">
    <citation type="submission" date="2016-10" db="EMBL/GenBank/DDBJ databases">
        <authorList>
            <person name="de Groot N.N."/>
        </authorList>
    </citation>
    <scope>NUCLEOTIDE SEQUENCE [LARGE SCALE GENOMIC DNA]</scope>
    <source>
        <strain evidence="2 3">CGMCC 4.3491</strain>
    </source>
</reference>
<dbReference type="OrthoDB" id="3356051at2"/>
<feature type="domain" description="FAD-binding" evidence="1">
    <location>
        <begin position="6"/>
        <end position="320"/>
    </location>
</feature>
<keyword evidence="3" id="KW-1185">Reference proteome</keyword>
<dbReference type="PANTHER" id="PTHR46865">
    <property type="entry name" value="OXIDOREDUCTASE-RELATED"/>
    <property type="match status" value="1"/>
</dbReference>
<dbReference type="PRINTS" id="PR00420">
    <property type="entry name" value="RNGMNOXGNASE"/>
</dbReference>
<organism evidence="2 3">
    <name type="scientific">Herbiconiux ginsengi</name>
    <dbReference type="NCBI Taxonomy" id="381665"/>
    <lineage>
        <taxon>Bacteria</taxon>
        <taxon>Bacillati</taxon>
        <taxon>Actinomycetota</taxon>
        <taxon>Actinomycetes</taxon>
        <taxon>Micrococcales</taxon>
        <taxon>Microbacteriaceae</taxon>
        <taxon>Herbiconiux</taxon>
    </lineage>
</organism>
<dbReference type="Gene3D" id="3.50.50.60">
    <property type="entry name" value="FAD/NAD(P)-binding domain"/>
    <property type="match status" value="1"/>
</dbReference>
<evidence type="ECO:0000313" key="3">
    <source>
        <dbReference type="Proteomes" id="UP000198891"/>
    </source>
</evidence>
<dbReference type="STRING" id="381665.SAMN05216554_4086"/>
<dbReference type="SUPFAM" id="SSF51905">
    <property type="entry name" value="FAD/NAD(P)-binding domain"/>
    <property type="match status" value="1"/>
</dbReference>
<gene>
    <name evidence="2" type="ORF">SAMN05216554_4086</name>
</gene>
<accession>A0A1H3TD85</accession>
<dbReference type="EMBL" id="FNPZ01000005">
    <property type="protein sequence ID" value="SDZ48070.1"/>
    <property type="molecule type" value="Genomic_DNA"/>
</dbReference>
<evidence type="ECO:0000259" key="1">
    <source>
        <dbReference type="Pfam" id="PF01494"/>
    </source>
</evidence>
<dbReference type="InterPro" id="IPR002938">
    <property type="entry name" value="FAD-bd"/>
</dbReference>
<name>A0A1H3TD85_9MICO</name>
<proteinExistence type="predicted"/>
<dbReference type="Gene3D" id="3.30.9.10">
    <property type="entry name" value="D-Amino Acid Oxidase, subunit A, domain 2"/>
    <property type="match status" value="1"/>
</dbReference>
<dbReference type="InterPro" id="IPR051704">
    <property type="entry name" value="FAD_aromatic-hydroxylase"/>
</dbReference>
<protein>
    <submittedName>
        <fullName evidence="2">2-polyprenyl-6-methoxyphenol hydroxylase</fullName>
    </submittedName>
</protein>
<dbReference type="AlphaFoldDB" id="A0A1H3TD85"/>
<dbReference type="PANTHER" id="PTHR46865:SF8">
    <property type="entry name" value="POSSIBLE OXIDOREDUCTASE"/>
    <property type="match status" value="1"/>
</dbReference>
<dbReference type="InterPro" id="IPR036188">
    <property type="entry name" value="FAD/NAD-bd_sf"/>
</dbReference>
<dbReference type="RefSeq" id="WP_092557313.1">
    <property type="nucleotide sequence ID" value="NZ_FNPZ01000005.1"/>
</dbReference>
<evidence type="ECO:0000313" key="2">
    <source>
        <dbReference type="EMBL" id="SDZ48070.1"/>
    </source>
</evidence>
<dbReference type="Pfam" id="PF01494">
    <property type="entry name" value="FAD_binding_3"/>
    <property type="match status" value="1"/>
</dbReference>
<dbReference type="GO" id="GO:0071949">
    <property type="term" value="F:FAD binding"/>
    <property type="evidence" value="ECO:0007669"/>
    <property type="project" value="InterPro"/>
</dbReference>
<sequence length="391" mass="42796">MSAKKKVLVVGLGIAGMAAAVRLHGIGWEPLIVERAPARRAGGYFIGLFAEGREAAERLGVLDSITRENPVGSRTWEVGSDGGRMRSVGFLDQPGEPRGVLRGDIEAALWDRVRDVIAVRFATSPEAINSLPDYARVALRDLATGEVREESFDLVIGADGLRSSVREQAFGPNEKYMRPFNAIVCAFALNEQVPNLADRDGIVLAEPGRSLWVFPFGDRPPTALLTYRTKNENAEFDRPPIETLRERYAGVDGDGAIGHVLEELENAPDFLFDSVHQVKMDTWHDNRVVLVGDSAWCLTLYSGMGATAGLLGADALGAALEKHPESINAALTEWEEGLRPFIKKHQFAAQIKSQVFVPSNVALARVRRSVMRKQGKKRRIELEDSTMAPAA</sequence>
<dbReference type="Proteomes" id="UP000198891">
    <property type="component" value="Unassembled WGS sequence"/>
</dbReference>